<evidence type="ECO:0000256" key="8">
    <source>
        <dbReference type="ARBA" id="ARBA00023273"/>
    </source>
</evidence>
<gene>
    <name evidence="12" type="primary">LOC115229506</name>
    <name evidence="13" type="synonym">LOC115230685</name>
</gene>
<evidence type="ECO:0000313" key="13">
    <source>
        <dbReference type="RefSeq" id="XP_029656680.1"/>
    </source>
</evidence>
<evidence type="ECO:0000313" key="12">
    <source>
        <dbReference type="RefSeq" id="XP_029655702.1"/>
    </source>
</evidence>
<evidence type="ECO:0000256" key="1">
    <source>
        <dbReference type="ARBA" id="ARBA00004611"/>
    </source>
</evidence>
<proteinExistence type="inferred from homology"/>
<dbReference type="GO" id="GO:0060271">
    <property type="term" value="P:cilium assembly"/>
    <property type="evidence" value="ECO:0007669"/>
    <property type="project" value="UniProtKB-UniRule"/>
</dbReference>
<keyword evidence="8 10" id="KW-0966">Cell projection</keyword>
<dbReference type="GO" id="GO:0005930">
    <property type="term" value="C:axoneme"/>
    <property type="evidence" value="ECO:0007669"/>
    <property type="project" value="UniProtKB-SubCell"/>
</dbReference>
<evidence type="ECO:0000256" key="2">
    <source>
        <dbReference type="ARBA" id="ARBA00007209"/>
    </source>
</evidence>
<evidence type="ECO:0000256" key="6">
    <source>
        <dbReference type="ARBA" id="ARBA00023069"/>
    </source>
</evidence>
<evidence type="ECO:0000256" key="9">
    <source>
        <dbReference type="ARBA" id="ARBA00045224"/>
    </source>
</evidence>
<dbReference type="Proteomes" id="UP000515154">
    <property type="component" value="Unplaced"/>
</dbReference>
<dbReference type="InterPro" id="IPR000435">
    <property type="entry name" value="Tektins"/>
</dbReference>
<dbReference type="GO" id="GO:0005634">
    <property type="term" value="C:nucleus"/>
    <property type="evidence" value="ECO:0007669"/>
    <property type="project" value="TreeGrafter"/>
</dbReference>
<dbReference type="GO" id="GO:0015630">
    <property type="term" value="C:microtubule cytoskeleton"/>
    <property type="evidence" value="ECO:0007669"/>
    <property type="project" value="UniProtKB-UniRule"/>
</dbReference>
<evidence type="ECO:0000256" key="7">
    <source>
        <dbReference type="ARBA" id="ARBA00023212"/>
    </source>
</evidence>
<dbReference type="AlphaFoldDB" id="A0A6P7U2G8"/>
<dbReference type="PANTHER" id="PTHR19960:SF25">
    <property type="entry name" value="TEKTIN-1"/>
    <property type="match status" value="1"/>
</dbReference>
<keyword evidence="4 10" id="KW-0282">Flagellum</keyword>
<dbReference type="PANTHER" id="PTHR19960">
    <property type="entry name" value="TEKTIN"/>
    <property type="match status" value="1"/>
</dbReference>
<evidence type="ECO:0000256" key="4">
    <source>
        <dbReference type="ARBA" id="ARBA00022846"/>
    </source>
</evidence>
<protein>
    <recommendedName>
        <fullName evidence="10">Tektin</fullName>
    </recommendedName>
</protein>
<dbReference type="InterPro" id="IPR048256">
    <property type="entry name" value="Tektin-like"/>
</dbReference>
<keyword evidence="3" id="KW-0963">Cytoplasm</keyword>
<keyword evidence="7" id="KW-0206">Cytoskeleton</keyword>
<comment type="similarity">
    <text evidence="2 10">Belongs to the tektin family.</text>
</comment>
<dbReference type="GO" id="GO:0060294">
    <property type="term" value="P:cilium movement involved in cell motility"/>
    <property type="evidence" value="ECO:0007669"/>
    <property type="project" value="UniProtKB-UniRule"/>
</dbReference>
<accession>A0A6P7U2G8</accession>
<evidence type="ECO:0000256" key="3">
    <source>
        <dbReference type="ARBA" id="ARBA00022490"/>
    </source>
</evidence>
<organism evidence="11 12">
    <name type="scientific">Octopus sinensis</name>
    <name type="common">East Asian common octopus</name>
    <dbReference type="NCBI Taxonomy" id="2607531"/>
    <lineage>
        <taxon>Eukaryota</taxon>
        <taxon>Metazoa</taxon>
        <taxon>Spiralia</taxon>
        <taxon>Lophotrochozoa</taxon>
        <taxon>Mollusca</taxon>
        <taxon>Cephalopoda</taxon>
        <taxon>Coleoidea</taxon>
        <taxon>Octopodiformes</taxon>
        <taxon>Octopoda</taxon>
        <taxon>Incirrata</taxon>
        <taxon>Octopodidae</taxon>
        <taxon>Octopus</taxon>
    </lineage>
</organism>
<evidence type="ECO:0000256" key="5">
    <source>
        <dbReference type="ARBA" id="ARBA00023054"/>
    </source>
</evidence>
<dbReference type="RefSeq" id="XP_029656680.1">
    <property type="nucleotide sequence ID" value="XM_029800820.1"/>
</dbReference>
<name>A0A6P7U2G8_9MOLL</name>
<keyword evidence="5" id="KW-0175">Coiled coil</keyword>
<evidence type="ECO:0000256" key="10">
    <source>
        <dbReference type="RuleBase" id="RU367040"/>
    </source>
</evidence>
<dbReference type="RefSeq" id="XP_029655702.1">
    <property type="nucleotide sequence ID" value="XM_029799842.1"/>
</dbReference>
<dbReference type="KEGG" id="osn:115229506"/>
<keyword evidence="6 10" id="KW-0969">Cilium</keyword>
<keyword evidence="11" id="KW-1185">Reference proteome</keyword>
<dbReference type="Pfam" id="PF03148">
    <property type="entry name" value="Tektin"/>
    <property type="match status" value="1"/>
</dbReference>
<evidence type="ECO:0000313" key="11">
    <source>
        <dbReference type="Proteomes" id="UP000515154"/>
    </source>
</evidence>
<comment type="subcellular location">
    <subcellularLocation>
        <location evidence="10">Cytoplasm</location>
        <location evidence="10">Cytoskeleton</location>
        <location evidence="10">Cilium axoneme</location>
    </subcellularLocation>
    <subcellularLocation>
        <location evidence="1">Cytoplasm</location>
        <location evidence="1">Cytoskeleton</location>
        <location evidence="1">Flagellum axoneme</location>
    </subcellularLocation>
</comment>
<dbReference type="KEGG" id="osn:115230685"/>
<reference evidence="12 13" key="1">
    <citation type="submission" date="2025-08" db="UniProtKB">
        <authorList>
            <consortium name="RefSeq"/>
        </authorList>
    </citation>
    <scope>IDENTIFICATION</scope>
</reference>
<comment type="function">
    <text evidence="9">Microtubule inner protein (MIP) part of the dynein-decorated doublet microtubules (DMTs) in cilia and flagellar axoneme. Forms filamentous polymers in the walls of ciliary and flagellar microtubules.</text>
</comment>
<sequence length="192" mass="22085">MSAIYESTYGLSSNEEIGCGLIDCTKNCGRPSYSIKEWQCENNNNFNNSLTARCEGEKQCYDTKTKQNFYNNKIVDSINAVDTSFRERLRDIDFWKQELKKSLQTNIKETGDLRGQRDRLRLALLSMDLPTQINMDNCNCKRMKNTSEIFDDQVEELLLKVWLGTNGKECCLLNSSKQIIGKTLDDCESQIT</sequence>